<dbReference type="SUPFAM" id="SSF49313">
    <property type="entry name" value="Cadherin-like"/>
    <property type="match status" value="9"/>
</dbReference>
<sequence>MLSIVSTQNEWMEPYFLNANTDGISWITAHNSTASVQKINVKEELPVPYKLAKIIYNGTDGTPMLGAFDIGDNSLLGAHINFTDNEWYITIEKRQDYENPLQRIYFFQVYLKDPNIVNPVEQSIFVTLENIFDNNPTVTYGPSPCRVEELHSNYLTECIFSVYDPDGMDRNNIRIDVATELSLQPLFTFIEFGETTTYEKRYKLKILQDLHYEEKALYNLDVKVYDANNNTGDIFAILEVIDLPNRDPIWVKPLTTATFDEKSEQIFTLKAIDGDTGINKPICYRLEFEEDYSNIISINVTSGILHVKPIDRDVLNQQIFSFYTCAYKCDNATWVICNSTILIVQDINDHRPEITLQPQTVQILEGKYLTLPLEQFFIEDMDLGTNASYNIYFLNDNGTIQHSNAFAMIPNSGYQKTDFSLSVTQADKLDYENVDWRSFQLKILAKEVENPEHTDEISFRIELLNWNDEWPIFQSDAFEIELYENVANGTNIMQIQATDRDVNDEVVHSLVGNIEGIVIDPHTGWITINKSNVFDYERQSLMILQIQAKDTLITAFEKSLHTSYTQLQIKILDVNDETPELRMPRLIINVTENSRPLTLITDKIEARDPDTTANLQFDILWSMSYATKGGQEVESSLFSQCFIIEGVEEIPNFVYGHLKINPEFPQEVDYEKYDTIFLTIRVRDMHQEFGEDSSTAVLTIRVDDLNDNPPQFATGTLDEQRYVTEMGDIMNTVGTIEAFDIDGPGNNEITFALRPIGNLTLPGLISINETTGLLRIAGIIQCDVPKIYHLEYEVIISDSKHTTTGRFNISIIDINNQVPQIDIFEQQVSIWENATTGQYVGQIKAYDNDRDIPHNTLEYAINSAFTNLHNLFQINITTGEVYVNLRNGYILDRDIGTTYHYVPIDIKDNFNFLNAVNGPVNQRSTFLNVTLLDINDNAPVMPDPKQIIFEFSEADDENTLSKVDFIALDRDEENTRNSELFYTILSIKPVMENNPNLSSFEELFTMTTVNNRIGKFRCGKALKSFYGIWSLEIEASDNGLPKLKNVATYKVNVKPYNFHNPVIQYPIQQKSIRVCYSLQEPLRPLYEADCSTRLKQFQVYDPDGGEYGDVHFEISSDVGHDQYFHLSKESRNSSSLYVKNVMAAGIYLVNLRAIDGGGSTSAILKNLKIVFVDMLGNPMFLQTTFDTSFTENSTGLLEERYIPEAHDPKNEGLDDSEELYRLYYFVDETFYNESAQLFDLNPLTRQLKLKTSLDREVTDELKILIKVTNNENGLISNPNSINYTLEVTVHVIDVNDNAPKFPQRLYAGGLTSKDSMGKTILHLKADDPDLEDIITYEIDSASYKNHLTNVVKNLTDLLTLDPETGEISLISYVPTNMEGYMMFNVIATDLMDHRDITAVKIFIVSESNRVKFVFLTDIQVIRKQDKFLRDELQNLYGYDICNIDSIEDVTNARSQNARQSSNATGGFITEVKAHFIHNNEAVDAYEIKKKSNDLAFISRLQNTLQTYNLILNDIPHLEAEKDSPLVSNWLITGLVGLSTALGLISLTMVILYIVKIRSLKRQLKAFEPVEFGSIASNLNRIAGPTANIFSVQGSNPIFQKQTNETIVPRGVYDNELSSDSDSDDDDDEFEGLHDDPLFEMNNMKNIEPKITPNFEHKILNNDFFTVDKMSNKETNTSKRY</sequence>
<keyword evidence="3" id="KW-0677">Repeat</keyword>
<dbReference type="STRING" id="7370.A0A1I8MII0"/>
<evidence type="ECO:0000256" key="2">
    <source>
        <dbReference type="ARBA" id="ARBA00022692"/>
    </source>
</evidence>
<dbReference type="InterPro" id="IPR020894">
    <property type="entry name" value="Cadherin_CS"/>
</dbReference>
<keyword evidence="2 8" id="KW-0812">Transmembrane</keyword>
<dbReference type="InterPro" id="IPR015919">
    <property type="entry name" value="Cadherin-like_sf"/>
</dbReference>
<reference evidence="10" key="1">
    <citation type="submission" date="2020-05" db="UniProtKB">
        <authorList>
            <consortium name="EnsemblMetazoa"/>
        </authorList>
    </citation>
    <scope>IDENTIFICATION</scope>
    <source>
        <strain evidence="10">Aabys</strain>
    </source>
</reference>
<dbReference type="PROSITE" id="PS50268">
    <property type="entry name" value="CADHERIN_2"/>
    <property type="match status" value="9"/>
</dbReference>
<dbReference type="Pfam" id="PF00028">
    <property type="entry name" value="Cadherin"/>
    <property type="match status" value="1"/>
</dbReference>
<feature type="compositionally biased region" description="Acidic residues" evidence="7">
    <location>
        <begin position="1616"/>
        <end position="1629"/>
    </location>
</feature>
<proteinExistence type="predicted"/>
<evidence type="ECO:0000256" key="7">
    <source>
        <dbReference type="SAM" id="MobiDB-lite"/>
    </source>
</evidence>
<evidence type="ECO:0000256" key="6">
    <source>
        <dbReference type="ARBA" id="ARBA00023136"/>
    </source>
</evidence>
<feature type="domain" description="Cadherin" evidence="9">
    <location>
        <begin position="1181"/>
        <end position="1301"/>
    </location>
</feature>
<dbReference type="PROSITE" id="PS00232">
    <property type="entry name" value="CADHERIN_1"/>
    <property type="match status" value="3"/>
</dbReference>
<dbReference type="SMART" id="SM00112">
    <property type="entry name" value="CA"/>
    <property type="match status" value="8"/>
</dbReference>
<dbReference type="PRINTS" id="PR00205">
    <property type="entry name" value="CADHERIN"/>
</dbReference>
<dbReference type="VEuPathDB" id="VectorBase:MDOA005241"/>
<evidence type="ECO:0000313" key="10">
    <source>
        <dbReference type="EnsemblMetazoa" id="MDOA005241-PA"/>
    </source>
</evidence>
<dbReference type="PANTHER" id="PTHR24026:SF126">
    <property type="entry name" value="PROTOCADHERIN FAT 4"/>
    <property type="match status" value="1"/>
</dbReference>
<keyword evidence="6 8" id="KW-0472">Membrane</keyword>
<evidence type="ECO:0000256" key="4">
    <source>
        <dbReference type="ARBA" id="ARBA00022837"/>
    </source>
</evidence>
<evidence type="ECO:0000256" key="5">
    <source>
        <dbReference type="ARBA" id="ARBA00022989"/>
    </source>
</evidence>
<organism evidence="10">
    <name type="scientific">Musca domestica</name>
    <name type="common">House fly</name>
    <dbReference type="NCBI Taxonomy" id="7370"/>
    <lineage>
        <taxon>Eukaryota</taxon>
        <taxon>Metazoa</taxon>
        <taxon>Ecdysozoa</taxon>
        <taxon>Arthropoda</taxon>
        <taxon>Hexapoda</taxon>
        <taxon>Insecta</taxon>
        <taxon>Pterygota</taxon>
        <taxon>Neoptera</taxon>
        <taxon>Endopterygota</taxon>
        <taxon>Diptera</taxon>
        <taxon>Brachycera</taxon>
        <taxon>Muscomorpha</taxon>
        <taxon>Muscoidea</taxon>
        <taxon>Muscidae</taxon>
        <taxon>Musca</taxon>
    </lineage>
</organism>
<feature type="domain" description="Cadherin" evidence="9">
    <location>
        <begin position="474"/>
        <end position="581"/>
    </location>
</feature>
<dbReference type="GO" id="GO:0005886">
    <property type="term" value="C:plasma membrane"/>
    <property type="evidence" value="ECO:0007669"/>
    <property type="project" value="UniProtKB-SubCell"/>
</dbReference>
<dbReference type="eggNOG" id="KOG3594">
    <property type="taxonomic scope" value="Eukaryota"/>
</dbReference>
<evidence type="ECO:0000256" key="1">
    <source>
        <dbReference type="ARBA" id="ARBA00004370"/>
    </source>
</evidence>
<dbReference type="EnsemblMetazoa" id="MDOA005241-RA">
    <property type="protein sequence ID" value="MDOA005241-PA"/>
    <property type="gene ID" value="MDOA005241"/>
</dbReference>
<dbReference type="CDD" id="cd11304">
    <property type="entry name" value="Cadherin_repeat"/>
    <property type="match status" value="7"/>
</dbReference>
<evidence type="ECO:0000256" key="3">
    <source>
        <dbReference type="ARBA" id="ARBA00022737"/>
    </source>
</evidence>
<dbReference type="GO" id="GO:0007156">
    <property type="term" value="P:homophilic cell adhesion via plasma membrane adhesion molecules"/>
    <property type="evidence" value="ECO:0007669"/>
    <property type="project" value="InterPro"/>
</dbReference>
<feature type="domain" description="Cadherin" evidence="9">
    <location>
        <begin position="723"/>
        <end position="821"/>
    </location>
</feature>
<feature type="region of interest" description="Disordered" evidence="7">
    <location>
        <begin position="1612"/>
        <end position="1634"/>
    </location>
</feature>
<keyword evidence="4" id="KW-0106">Calcium</keyword>
<feature type="transmembrane region" description="Helical" evidence="8">
    <location>
        <begin position="1529"/>
        <end position="1554"/>
    </location>
</feature>
<feature type="domain" description="Cadherin" evidence="9">
    <location>
        <begin position="266"/>
        <end position="354"/>
    </location>
</feature>
<evidence type="ECO:0000256" key="8">
    <source>
        <dbReference type="SAM" id="Phobius"/>
    </source>
</evidence>
<accession>A0A1I8MII0</accession>
<dbReference type="Gene3D" id="2.60.40.60">
    <property type="entry name" value="Cadherins"/>
    <property type="match status" value="9"/>
</dbReference>
<feature type="domain" description="Cadherin" evidence="9">
    <location>
        <begin position="943"/>
        <end position="1063"/>
    </location>
</feature>
<comment type="subcellular location">
    <subcellularLocation>
        <location evidence="1">Membrane</location>
    </subcellularLocation>
</comment>
<protein>
    <recommendedName>
        <fullName evidence="9">Cadherin domain-containing protein</fullName>
    </recommendedName>
</protein>
<evidence type="ECO:0000259" key="9">
    <source>
        <dbReference type="PROSITE" id="PS50268"/>
    </source>
</evidence>
<dbReference type="PANTHER" id="PTHR24026">
    <property type="entry name" value="FAT ATYPICAL CADHERIN-RELATED"/>
    <property type="match status" value="1"/>
</dbReference>
<feature type="domain" description="Cadherin" evidence="9">
    <location>
        <begin position="1092"/>
        <end position="1180"/>
    </location>
</feature>
<name>A0A1I8MII0_MUSDO</name>
<feature type="domain" description="Cadherin" evidence="9">
    <location>
        <begin position="822"/>
        <end position="941"/>
    </location>
</feature>
<dbReference type="GO" id="GO:0005509">
    <property type="term" value="F:calcium ion binding"/>
    <property type="evidence" value="ECO:0007669"/>
    <property type="project" value="UniProtKB-UniRule"/>
</dbReference>
<feature type="domain" description="Cadherin" evidence="9">
    <location>
        <begin position="582"/>
        <end position="712"/>
    </location>
</feature>
<dbReference type="VEuPathDB" id="VectorBase:MDOMA2_008546"/>
<keyword evidence="5 8" id="KW-1133">Transmembrane helix</keyword>
<dbReference type="InterPro" id="IPR002126">
    <property type="entry name" value="Cadherin-like_dom"/>
</dbReference>
<feature type="domain" description="Cadherin" evidence="9">
    <location>
        <begin position="355"/>
        <end position="473"/>
    </location>
</feature>